<dbReference type="GO" id="GO:0009381">
    <property type="term" value="F:excinuclease ABC activity"/>
    <property type="evidence" value="ECO:0007669"/>
    <property type="project" value="UniProtKB-UniRule"/>
</dbReference>
<dbReference type="GO" id="GO:0006289">
    <property type="term" value="P:nucleotide-excision repair"/>
    <property type="evidence" value="ECO:0007669"/>
    <property type="project" value="UniProtKB-UniRule"/>
</dbReference>
<dbReference type="HAMAP" id="MF_00203">
    <property type="entry name" value="UvrC"/>
    <property type="match status" value="1"/>
</dbReference>
<dbReference type="KEGG" id="cbau:H1R16_09850"/>
<reference evidence="13" key="2">
    <citation type="submission" date="2020-07" db="EMBL/GenBank/DDBJ databases">
        <title>Flavobacterium sp. xlx-214.</title>
        <authorList>
            <person name="Yang C."/>
        </authorList>
    </citation>
    <scope>NUCLEOTIDE SEQUENCE [LARGE SCALE GENOMIC DNA]</scope>
    <source>
        <strain evidence="13">CX-624</strain>
    </source>
</reference>
<evidence type="ECO:0000256" key="5">
    <source>
        <dbReference type="ARBA" id="ARBA00023204"/>
    </source>
</evidence>
<evidence type="ECO:0000313" key="13">
    <source>
        <dbReference type="Proteomes" id="UP000539710"/>
    </source>
</evidence>
<organism evidence="11 12">
    <name type="scientific">Marnyiella aurantia</name>
    <dbReference type="NCBI Taxonomy" id="2758037"/>
    <lineage>
        <taxon>Bacteria</taxon>
        <taxon>Pseudomonadati</taxon>
        <taxon>Bacteroidota</taxon>
        <taxon>Flavobacteriia</taxon>
        <taxon>Flavobacteriales</taxon>
        <taxon>Weeksellaceae</taxon>
        <taxon>Marnyiella</taxon>
    </lineage>
</organism>
<sequence>MNPQLELQLKTLSSDPGVYRYYDKNGQLLYVGKAKNLKNRVLSYFNKNLSGYRTRIMVAKIFRLETTIVPSEYDALLLENNLIKEHQPFYNVMMKDDKTYPWICIKNEDFPRIFMTRTMIKDGSEYYGPFAKVRPARVLLDTVRSIYKLRSCNLNLAPPKIAEGKYRVCLEYHIKNCKGPCEMLESKETYDKKIDAIRGIIKGDFRQARNYLVDEMQAYAENLEFENAQMVKERLDLLESYQSKHTVVNPNINDVDVFGMTSDETAAYVNYFKIQNGSIIQSYTIEIKKVIEESDEDILEQALVEIRQKFNSDSVEILLPFHLNFEIPGVKLIVPKVGDKKRIVELSEKNAKEYRIEKLKQVQIVDPERHTNRIMAEMQKLLRMPEEPRHIEGFDNSNIQGTNPVSSCVVFKNGKPSKADYRIFHVKTVEGPNDFASMEEVIYRRYRRLLEENEPLPQLILIDGGKGQLSSAVKSLKLLGLYGQITVIGIAKRLEEIFFPEDSIPLYLDKKSETLKILQRVRDEAHRFGLKHHRTRRKNSTIKSELEEIPGIGDKAIELLFSKLKSVKRIKEAPLETLEEILGKSKGGFVWRYFNPDGNNLS</sequence>
<proteinExistence type="inferred from homology"/>
<keyword evidence="1 7" id="KW-0963">Cytoplasm</keyword>
<comment type="subcellular location">
    <subcellularLocation>
        <location evidence="7">Cytoplasm</location>
    </subcellularLocation>
</comment>
<dbReference type="InterPro" id="IPR001162">
    <property type="entry name" value="UvrC_RNase_H_dom"/>
</dbReference>
<gene>
    <name evidence="7 11" type="primary">uvrC</name>
    <name evidence="11" type="ORF">H1R16_09850</name>
    <name evidence="10" type="ORF">H2507_05615</name>
</gene>
<dbReference type="PROSITE" id="PS50164">
    <property type="entry name" value="GIY_YIG"/>
    <property type="match status" value="1"/>
</dbReference>
<dbReference type="InterPro" id="IPR010994">
    <property type="entry name" value="RuvA_2-like"/>
</dbReference>
<dbReference type="PANTHER" id="PTHR30562:SF1">
    <property type="entry name" value="UVRABC SYSTEM PROTEIN C"/>
    <property type="match status" value="1"/>
</dbReference>
<comment type="function">
    <text evidence="7">The UvrABC repair system catalyzes the recognition and processing of DNA lesions. UvrC both incises the 5' and 3' sides of the lesion. The N-terminal half is responsible for the 3' incision and the C-terminal half is responsible for the 5' incision.</text>
</comment>
<feature type="domain" description="GIY-YIG" evidence="8">
    <location>
        <begin position="14"/>
        <end position="92"/>
    </location>
</feature>
<protein>
    <recommendedName>
        <fullName evidence="7">UvrABC system protein C</fullName>
        <shortName evidence="7">Protein UvrC</shortName>
    </recommendedName>
    <alternativeName>
        <fullName evidence="7">Excinuclease ABC subunit C</fullName>
    </alternativeName>
</protein>
<comment type="similarity">
    <text evidence="7">Belongs to the UvrC family.</text>
</comment>
<dbReference type="Pfam" id="PF01541">
    <property type="entry name" value="GIY-YIG"/>
    <property type="match status" value="1"/>
</dbReference>
<dbReference type="InterPro" id="IPR050066">
    <property type="entry name" value="UvrABC_protein_C"/>
</dbReference>
<dbReference type="NCBIfam" id="TIGR00194">
    <property type="entry name" value="uvrC"/>
    <property type="match status" value="1"/>
</dbReference>
<dbReference type="PROSITE" id="PS50165">
    <property type="entry name" value="UVRC"/>
    <property type="match status" value="1"/>
</dbReference>
<dbReference type="PANTHER" id="PTHR30562">
    <property type="entry name" value="UVRC/OXIDOREDUCTASE"/>
    <property type="match status" value="1"/>
</dbReference>
<keyword evidence="5 7" id="KW-0234">DNA repair</keyword>
<keyword evidence="6 7" id="KW-0742">SOS response</keyword>
<dbReference type="Gene3D" id="3.30.420.340">
    <property type="entry name" value="UvrC, RNAse H endonuclease domain"/>
    <property type="match status" value="1"/>
</dbReference>
<dbReference type="GO" id="GO:0009432">
    <property type="term" value="P:SOS response"/>
    <property type="evidence" value="ECO:0007669"/>
    <property type="project" value="UniProtKB-UniRule"/>
</dbReference>
<evidence type="ECO:0000256" key="6">
    <source>
        <dbReference type="ARBA" id="ARBA00023236"/>
    </source>
</evidence>
<dbReference type="SUPFAM" id="SSF82771">
    <property type="entry name" value="GIY-YIG endonuclease"/>
    <property type="match status" value="1"/>
</dbReference>
<evidence type="ECO:0000256" key="7">
    <source>
        <dbReference type="HAMAP-Rule" id="MF_00203"/>
    </source>
</evidence>
<keyword evidence="2 7" id="KW-0227">DNA damage</keyword>
<dbReference type="GO" id="GO:0009380">
    <property type="term" value="C:excinuclease repair complex"/>
    <property type="evidence" value="ECO:0007669"/>
    <property type="project" value="InterPro"/>
</dbReference>
<accession>A0A7D7QTD9</accession>
<dbReference type="SMART" id="SM00465">
    <property type="entry name" value="GIYc"/>
    <property type="match status" value="1"/>
</dbReference>
<dbReference type="Gene3D" id="1.10.150.20">
    <property type="entry name" value="5' to 3' exonuclease, C-terminal subdomain"/>
    <property type="match status" value="1"/>
</dbReference>
<feature type="domain" description="UvrC family homology region profile" evidence="9">
    <location>
        <begin position="262"/>
        <end position="472"/>
    </location>
</feature>
<dbReference type="GO" id="GO:0005737">
    <property type="term" value="C:cytoplasm"/>
    <property type="evidence" value="ECO:0007669"/>
    <property type="project" value="UniProtKB-SubCell"/>
</dbReference>
<name>A0A7D7QTD9_9FLAO</name>
<evidence type="ECO:0000313" key="11">
    <source>
        <dbReference type="EMBL" id="QMS98007.1"/>
    </source>
</evidence>
<dbReference type="FunFam" id="3.40.1440.10:FF:000001">
    <property type="entry name" value="UvrABC system protein C"/>
    <property type="match status" value="1"/>
</dbReference>
<dbReference type="Proteomes" id="UP000539710">
    <property type="component" value="Unassembled WGS sequence"/>
</dbReference>
<dbReference type="RefSeq" id="WP_181886707.1">
    <property type="nucleotide sequence ID" value="NZ_CP059472.1"/>
</dbReference>
<dbReference type="Pfam" id="PF22920">
    <property type="entry name" value="UvrC_RNaseH"/>
    <property type="match status" value="1"/>
</dbReference>
<dbReference type="CDD" id="cd10434">
    <property type="entry name" value="GIY-YIG_UvrC_Cho"/>
    <property type="match status" value="1"/>
</dbReference>
<dbReference type="InterPro" id="IPR035901">
    <property type="entry name" value="GIY-YIG_endonuc_sf"/>
</dbReference>
<dbReference type="Gene3D" id="3.40.1440.10">
    <property type="entry name" value="GIY-YIG endonuclease"/>
    <property type="match status" value="1"/>
</dbReference>
<dbReference type="InterPro" id="IPR000305">
    <property type="entry name" value="GIY-YIG_endonuc"/>
</dbReference>
<keyword evidence="4 7" id="KW-0267">Excision nuclease</keyword>
<evidence type="ECO:0000313" key="10">
    <source>
        <dbReference type="EMBL" id="MBA5246638.1"/>
    </source>
</evidence>
<evidence type="ECO:0000256" key="4">
    <source>
        <dbReference type="ARBA" id="ARBA00022881"/>
    </source>
</evidence>
<reference evidence="11 12" key="1">
    <citation type="submission" date="2020-07" db="EMBL/GenBank/DDBJ databases">
        <title>Chryseobacterium sp.cx-624.</title>
        <authorList>
            <person name="Yang C."/>
        </authorList>
    </citation>
    <scope>NUCLEOTIDE SEQUENCE [LARGE SCALE GENOMIC DNA]</scope>
    <source>
        <strain evidence="12">cx-624</strain>
        <strain evidence="11">Cx-624</strain>
    </source>
</reference>
<dbReference type="Pfam" id="PF08459">
    <property type="entry name" value="UvrC_RNaseH_dom"/>
    <property type="match status" value="1"/>
</dbReference>
<dbReference type="EMBL" id="JACEUX010000001">
    <property type="protein sequence ID" value="MBA5246638.1"/>
    <property type="molecule type" value="Genomic_DNA"/>
</dbReference>
<reference evidence="10" key="3">
    <citation type="submission" date="2020-07" db="EMBL/GenBank/DDBJ databases">
        <authorList>
            <person name="Yang C."/>
        </authorList>
    </citation>
    <scope>NUCLEOTIDE SEQUENCE</scope>
    <source>
        <strain evidence="10">Cx-624</strain>
    </source>
</reference>
<dbReference type="InterPro" id="IPR036876">
    <property type="entry name" value="UVR_dom_sf"/>
</dbReference>
<dbReference type="SUPFAM" id="SSF46600">
    <property type="entry name" value="C-terminal UvrC-binding domain of UvrB"/>
    <property type="match status" value="1"/>
</dbReference>
<dbReference type="SUPFAM" id="SSF47781">
    <property type="entry name" value="RuvA domain 2-like"/>
    <property type="match status" value="1"/>
</dbReference>
<evidence type="ECO:0000313" key="12">
    <source>
        <dbReference type="Proteomes" id="UP000515349"/>
    </source>
</evidence>
<comment type="subunit">
    <text evidence="7">Interacts with UvrB in an incision complex.</text>
</comment>
<evidence type="ECO:0000256" key="3">
    <source>
        <dbReference type="ARBA" id="ARBA00022769"/>
    </source>
</evidence>
<dbReference type="InterPro" id="IPR047296">
    <property type="entry name" value="GIY-YIG_UvrC_Cho"/>
</dbReference>
<evidence type="ECO:0000259" key="9">
    <source>
        <dbReference type="PROSITE" id="PS50165"/>
    </source>
</evidence>
<evidence type="ECO:0000256" key="2">
    <source>
        <dbReference type="ARBA" id="ARBA00022763"/>
    </source>
</evidence>
<keyword evidence="13" id="KW-1185">Reference proteome</keyword>
<evidence type="ECO:0000259" key="8">
    <source>
        <dbReference type="PROSITE" id="PS50164"/>
    </source>
</evidence>
<keyword evidence="3 7" id="KW-0228">DNA excision</keyword>
<dbReference type="GO" id="GO:0003677">
    <property type="term" value="F:DNA binding"/>
    <property type="evidence" value="ECO:0007669"/>
    <property type="project" value="UniProtKB-UniRule"/>
</dbReference>
<dbReference type="EMBL" id="CP059472">
    <property type="protein sequence ID" value="QMS98007.1"/>
    <property type="molecule type" value="Genomic_DNA"/>
</dbReference>
<dbReference type="AlphaFoldDB" id="A0A7D7QTD9"/>
<evidence type="ECO:0000256" key="1">
    <source>
        <dbReference type="ARBA" id="ARBA00022490"/>
    </source>
</evidence>
<dbReference type="InterPro" id="IPR004791">
    <property type="entry name" value="UvrC"/>
</dbReference>
<dbReference type="InterPro" id="IPR038476">
    <property type="entry name" value="UvrC_RNase_H_dom_sf"/>
</dbReference>
<dbReference type="Proteomes" id="UP000515349">
    <property type="component" value="Chromosome"/>
</dbReference>